<dbReference type="Proteomes" id="UP000027946">
    <property type="component" value="Unassembled WGS sequence"/>
</dbReference>
<keyword evidence="1" id="KW-0812">Transmembrane</keyword>
<reference evidence="2 3" key="1">
    <citation type="submission" date="2014-03" db="EMBL/GenBank/DDBJ databases">
        <title>Genome sequence of Clostridium litorale W6, DSM 5388.</title>
        <authorList>
            <person name="Poehlein A."/>
            <person name="Jagirdar A."/>
            <person name="Khonsari B."/>
            <person name="Chibani C.M."/>
            <person name="Gutierrez Gutierrez D.A."/>
            <person name="Davydova E."/>
            <person name="Alghaithi H.S."/>
            <person name="Nair K.P."/>
            <person name="Dhamotharan K."/>
            <person name="Chandran L."/>
            <person name="G W."/>
            <person name="Daniel R."/>
        </authorList>
    </citation>
    <scope>NUCLEOTIDE SEQUENCE [LARGE SCALE GENOMIC DNA]</scope>
    <source>
        <strain evidence="2 3">W6</strain>
    </source>
</reference>
<dbReference type="InterPro" id="IPR038728">
    <property type="entry name" value="YkvI-like"/>
</dbReference>
<feature type="transmembrane region" description="Helical" evidence="1">
    <location>
        <begin position="44"/>
        <end position="64"/>
    </location>
</feature>
<feature type="transmembrane region" description="Helical" evidence="1">
    <location>
        <begin position="332"/>
        <end position="350"/>
    </location>
</feature>
<dbReference type="STRING" id="1121324.CLIT_5c01720"/>
<feature type="transmembrane region" description="Helical" evidence="1">
    <location>
        <begin position="306"/>
        <end position="326"/>
    </location>
</feature>
<dbReference type="eggNOG" id="COG3949">
    <property type="taxonomic scope" value="Bacteria"/>
</dbReference>
<feature type="transmembrane region" description="Helical" evidence="1">
    <location>
        <begin position="150"/>
        <end position="167"/>
    </location>
</feature>
<organism evidence="2 3">
    <name type="scientific">Peptoclostridium litorale DSM 5388</name>
    <dbReference type="NCBI Taxonomy" id="1121324"/>
    <lineage>
        <taxon>Bacteria</taxon>
        <taxon>Bacillati</taxon>
        <taxon>Bacillota</taxon>
        <taxon>Clostridia</taxon>
        <taxon>Peptostreptococcales</taxon>
        <taxon>Peptoclostridiaceae</taxon>
        <taxon>Peptoclostridium</taxon>
    </lineage>
</organism>
<comment type="caution">
    <text evidence="2">The sequence shown here is derived from an EMBL/GenBank/DDBJ whole genome shotgun (WGS) entry which is preliminary data.</text>
</comment>
<keyword evidence="1" id="KW-0472">Membrane</keyword>
<sequence length="377" mass="40475">MEKTNVDYKKVMQYAGAFIAFLIGSGFATGQEVLQYFCAYGNKGILGIAAIFLLFMYVGVDFITVGQKYKFPKGSDIYKYYCGNIVGTFFDYFSILFIYMSFIVMIAGAGATINEQYSLPVTFGGILMGVLATSTVIFGLGKIVDVIGKIGPVIVVLSIALGLSALLKNPHGLITANALIPELNIMSASTNWFFAAGSYVGFCMLWLASFMAAMGATAKSKKEAALGATGGAIGFSLAVLVVALGMLANIEQVSQAMVPTLYLAKNIHPFVATLFSLIVVTGIYTTAVPLLWSVSARFTTEKTNKFKLLTVILAVAGVYIGLEIPFNKLVNVVYVINGYVGVILLAFMLVKTVKSKMNPDEINKDVLTNNEGNEMAN</sequence>
<accession>A0A069RJ60</accession>
<feature type="transmembrane region" description="Helical" evidence="1">
    <location>
        <begin position="117"/>
        <end position="138"/>
    </location>
</feature>
<name>A0A069RJ60_PEPLI</name>
<dbReference type="RefSeq" id="WP_074210073.1">
    <property type="nucleotide sequence ID" value="NZ_FSRH01000007.1"/>
</dbReference>
<evidence type="ECO:0000256" key="1">
    <source>
        <dbReference type="SAM" id="Phobius"/>
    </source>
</evidence>
<feature type="transmembrane region" description="Helical" evidence="1">
    <location>
        <begin position="85"/>
        <end position="111"/>
    </location>
</feature>
<evidence type="ECO:0000313" key="3">
    <source>
        <dbReference type="Proteomes" id="UP000027946"/>
    </source>
</evidence>
<feature type="transmembrane region" description="Helical" evidence="1">
    <location>
        <begin position="192"/>
        <end position="213"/>
    </location>
</feature>
<keyword evidence="3" id="KW-1185">Reference proteome</keyword>
<feature type="transmembrane region" description="Helical" evidence="1">
    <location>
        <begin position="270"/>
        <end position="294"/>
    </location>
</feature>
<proteinExistence type="predicted"/>
<keyword evidence="1" id="KW-1133">Transmembrane helix</keyword>
<dbReference type="AlphaFoldDB" id="A0A069RJ60"/>
<gene>
    <name evidence="2" type="ORF">CLIT_5c01720</name>
</gene>
<dbReference type="PANTHER" id="PTHR37814">
    <property type="entry name" value="CONSERVED MEMBRANE PROTEIN"/>
    <property type="match status" value="1"/>
</dbReference>
<protein>
    <recommendedName>
        <fullName evidence="4">Membrane protein YkvI</fullName>
    </recommendedName>
</protein>
<dbReference type="PANTHER" id="PTHR37814:SF1">
    <property type="entry name" value="MEMBRANE PROTEIN"/>
    <property type="match status" value="1"/>
</dbReference>
<dbReference type="EMBL" id="JJMM01000005">
    <property type="protein sequence ID" value="KDR96160.1"/>
    <property type="molecule type" value="Genomic_DNA"/>
</dbReference>
<feature type="transmembrane region" description="Helical" evidence="1">
    <location>
        <begin position="225"/>
        <end position="250"/>
    </location>
</feature>
<evidence type="ECO:0008006" key="4">
    <source>
        <dbReference type="Google" id="ProtNLM"/>
    </source>
</evidence>
<evidence type="ECO:0000313" key="2">
    <source>
        <dbReference type="EMBL" id="KDR96160.1"/>
    </source>
</evidence>